<feature type="transmembrane region" description="Helical" evidence="2">
    <location>
        <begin position="128"/>
        <end position="154"/>
    </location>
</feature>
<feature type="compositionally biased region" description="Polar residues" evidence="1">
    <location>
        <begin position="1"/>
        <end position="26"/>
    </location>
</feature>
<evidence type="ECO:0000313" key="4">
    <source>
        <dbReference type="Proteomes" id="UP000001473"/>
    </source>
</evidence>
<keyword evidence="2" id="KW-0472">Membrane</keyword>
<dbReference type="HOGENOM" id="CLU_091606_1_0_11"/>
<feature type="transmembrane region" description="Helical" evidence="2">
    <location>
        <begin position="187"/>
        <end position="209"/>
    </location>
</feature>
<evidence type="ECO:0000313" key="3">
    <source>
        <dbReference type="EMBL" id="ACR18445.1"/>
    </source>
</evidence>
<name>C4LKU0_CORK4</name>
<protein>
    <submittedName>
        <fullName evidence="3">ABC-type transport system, permease protein</fullName>
    </submittedName>
</protein>
<feature type="transmembrane region" description="Helical" evidence="2">
    <location>
        <begin position="161"/>
        <end position="181"/>
    </location>
</feature>
<dbReference type="eggNOG" id="COG3275">
    <property type="taxonomic scope" value="Bacteria"/>
</dbReference>
<feature type="region of interest" description="Disordered" evidence="1">
    <location>
        <begin position="1"/>
        <end position="28"/>
    </location>
</feature>
<evidence type="ECO:0000256" key="2">
    <source>
        <dbReference type="SAM" id="Phobius"/>
    </source>
</evidence>
<dbReference type="AlphaFoldDB" id="C4LKU0"/>
<feature type="transmembrane region" description="Helical" evidence="2">
    <location>
        <begin position="248"/>
        <end position="266"/>
    </location>
</feature>
<dbReference type="EMBL" id="CP001620">
    <property type="protein sequence ID" value="ACR18445.1"/>
    <property type="molecule type" value="Genomic_DNA"/>
</dbReference>
<accession>C4LKU0</accession>
<feature type="transmembrane region" description="Helical" evidence="2">
    <location>
        <begin position="97"/>
        <end position="116"/>
    </location>
</feature>
<dbReference type="KEGG" id="ckp:ckrop_1724"/>
<organism evidence="3 4">
    <name type="scientific">Corynebacterium kroppenstedtii (strain DSM 44385 / JCM 11950 / CIP 105744 / CCUG 35717)</name>
    <dbReference type="NCBI Taxonomy" id="645127"/>
    <lineage>
        <taxon>Bacteria</taxon>
        <taxon>Bacillati</taxon>
        <taxon>Actinomycetota</taxon>
        <taxon>Actinomycetes</taxon>
        <taxon>Mycobacteriales</taxon>
        <taxon>Corynebacteriaceae</taxon>
        <taxon>Corynebacterium</taxon>
    </lineage>
</organism>
<keyword evidence="2" id="KW-0812">Transmembrane</keyword>
<feature type="transmembrane region" description="Helical" evidence="2">
    <location>
        <begin position="216"/>
        <end position="236"/>
    </location>
</feature>
<dbReference type="STRING" id="645127.ckrop_1724"/>
<sequence>MSTNGPVEPNTSPDHNGHKQGTASNTPKRRVFNTANVCTAIAILIMAATWLTLVLMQPDDPWESLADGKGSIIALAGFGVSALIALIGIVPKLPPRSLALLPAALVINIVVGQVIGTMPLPVPLYLDSIGTVLIAALAGPQAGMATGVLSALIWGTFNPTVVPFAADYAMIGLLAGLVPWTKRWVPPIAGVFVGLLSALMAAPVASFIFGGTAGTGTGLLVTAYRGLGFSPMTAVYLQSLTSDPIDKVIVFTLVAAIIAALPLRTIRSFSTKKS</sequence>
<keyword evidence="4" id="KW-1185">Reference proteome</keyword>
<gene>
    <name evidence="3" type="ordered locus">ckrop_1724</name>
</gene>
<dbReference type="Proteomes" id="UP000001473">
    <property type="component" value="Chromosome"/>
</dbReference>
<proteinExistence type="predicted"/>
<keyword evidence="2" id="KW-1133">Transmembrane helix</keyword>
<reference evidence="3 4" key="1">
    <citation type="journal article" date="2008" name="J. Biotechnol.">
        <title>Ultrafast pyrosequencing of Corynebacterium kroppenstedtii DSM44385 revealed insights into the physiology of a lipophilic corynebacterium that lacks mycolic acids.</title>
        <authorList>
            <person name="Tauch A."/>
            <person name="Schneider J."/>
            <person name="Szczepanowski R."/>
            <person name="Tilker A."/>
            <person name="Viehoever P."/>
            <person name="Gartemann K.-H."/>
            <person name="Arnold W."/>
            <person name="Blom J."/>
            <person name="Brinkrolf K."/>
            <person name="Brune I."/>
            <person name="Goetker S."/>
            <person name="Weisshaar B."/>
            <person name="Goesmann A."/>
            <person name="Droege M."/>
            <person name="Puehler A."/>
        </authorList>
    </citation>
    <scope>NUCLEOTIDE SEQUENCE [LARGE SCALE GENOMIC DNA]</scope>
    <source>
        <strain evidence="4">DSM 44385 / JCM 11950 / CIP 105744 / CCUG 35717</strain>
    </source>
</reference>
<feature type="transmembrane region" description="Helical" evidence="2">
    <location>
        <begin position="31"/>
        <end position="51"/>
    </location>
</feature>
<evidence type="ECO:0000256" key="1">
    <source>
        <dbReference type="SAM" id="MobiDB-lite"/>
    </source>
</evidence>
<feature type="transmembrane region" description="Helical" evidence="2">
    <location>
        <begin position="71"/>
        <end position="90"/>
    </location>
</feature>